<dbReference type="EMBL" id="BSDT01000001">
    <property type="protein sequence ID" value="GLI44450.1"/>
    <property type="molecule type" value="Genomic_DNA"/>
</dbReference>
<keyword evidence="3" id="KW-1185">Reference proteome</keyword>
<feature type="region of interest" description="Disordered" evidence="1">
    <location>
        <begin position="1"/>
        <end position="90"/>
    </location>
</feature>
<reference evidence="2" key="1">
    <citation type="submission" date="2022-12" db="EMBL/GenBank/DDBJ databases">
        <title>Reference genome sequencing for broad-spectrum identification of bacterial and archaeal isolates by mass spectrometry.</title>
        <authorList>
            <person name="Sekiguchi Y."/>
            <person name="Tourlousse D.M."/>
        </authorList>
    </citation>
    <scope>NUCLEOTIDE SEQUENCE</scope>
    <source>
        <strain evidence="2">LLR39Z86</strain>
    </source>
</reference>
<evidence type="ECO:0000256" key="1">
    <source>
        <dbReference type="SAM" id="MobiDB-lite"/>
    </source>
</evidence>
<dbReference type="AlphaFoldDB" id="A0A9W6GAL0"/>
<name>A0A9W6GAL0_9ACTN</name>
<organism evidence="2 3">
    <name type="scientific">Glycomyces algeriensis</name>
    <dbReference type="NCBI Taxonomy" id="256037"/>
    <lineage>
        <taxon>Bacteria</taxon>
        <taxon>Bacillati</taxon>
        <taxon>Actinomycetota</taxon>
        <taxon>Actinomycetes</taxon>
        <taxon>Glycomycetales</taxon>
        <taxon>Glycomycetaceae</taxon>
        <taxon>Glycomyces</taxon>
    </lineage>
</organism>
<gene>
    <name evidence="2" type="ORF">GALLR39Z86_43000</name>
</gene>
<evidence type="ECO:0000313" key="2">
    <source>
        <dbReference type="EMBL" id="GLI44450.1"/>
    </source>
</evidence>
<accession>A0A9W6GAL0</accession>
<evidence type="ECO:0000313" key="3">
    <source>
        <dbReference type="Proteomes" id="UP001144313"/>
    </source>
</evidence>
<dbReference type="Proteomes" id="UP001144313">
    <property type="component" value="Unassembled WGS sequence"/>
</dbReference>
<sequence length="90" mass="9363">MKPPAGGERSGPETVSDPSAIIESGAPANARFAGTRREPPNSPKRIARLSYPRGIMKNGGGREHEPLSQGLRPRGAPVNTAAARPPLQGS</sequence>
<protein>
    <submittedName>
        <fullName evidence="2">Uncharacterized protein</fullName>
    </submittedName>
</protein>
<proteinExistence type="predicted"/>
<comment type="caution">
    <text evidence="2">The sequence shown here is derived from an EMBL/GenBank/DDBJ whole genome shotgun (WGS) entry which is preliminary data.</text>
</comment>